<proteinExistence type="inferred from homology"/>
<dbReference type="InterPro" id="IPR036390">
    <property type="entry name" value="WH_DNA-bd_sf"/>
</dbReference>
<gene>
    <name evidence="3" type="ORF">P8627_11150</name>
</gene>
<evidence type="ECO:0000256" key="1">
    <source>
        <dbReference type="ARBA" id="ARBA00009437"/>
    </source>
</evidence>
<dbReference type="PANTHER" id="PTHR30537:SF3">
    <property type="entry name" value="TRANSCRIPTIONAL REGULATORY PROTEIN"/>
    <property type="match status" value="1"/>
</dbReference>
<dbReference type="InterPro" id="IPR000847">
    <property type="entry name" value="LysR_HTH_N"/>
</dbReference>
<name>A0ABY8LBN3_9RHOB</name>
<protein>
    <submittedName>
        <fullName evidence="3">LysR family transcriptional regulator</fullName>
    </submittedName>
</protein>
<dbReference type="InterPro" id="IPR058163">
    <property type="entry name" value="LysR-type_TF_proteobact-type"/>
</dbReference>
<accession>A0ABY8LBN3</accession>
<dbReference type="SUPFAM" id="SSF53850">
    <property type="entry name" value="Periplasmic binding protein-like II"/>
    <property type="match status" value="1"/>
</dbReference>
<dbReference type="SUPFAM" id="SSF46785">
    <property type="entry name" value="Winged helix' DNA-binding domain"/>
    <property type="match status" value="1"/>
</dbReference>
<dbReference type="Proteomes" id="UP001243420">
    <property type="component" value="Chromosome"/>
</dbReference>
<sequence length="271" mass="29320">MDETAGNWDDLRLVLAVARAGGLSPAASATGRSPATLGRRIRAFERRIGQELFLRHDRGYELTAEGEAFLARLAPLDAQIDALMRPARQEAAPLVKISAGTWTTLALLDRVADIAGDPPALRLRFVSDEVPRDLPHREIAIGIRNARPTEPTLAGRRLARVGFAPYARPDAPADWIVTRGAAPSSRWLLARAGAGAALEVTAPRNALDLALAGRGMALLPTFLGDGVPGLVRRGPEIDELAHDRWLVSHQDDRYLPEIRRALERIAAILGS</sequence>
<dbReference type="InterPro" id="IPR036388">
    <property type="entry name" value="WH-like_DNA-bd_sf"/>
</dbReference>
<evidence type="ECO:0000313" key="3">
    <source>
        <dbReference type="EMBL" id="WGH77593.1"/>
    </source>
</evidence>
<dbReference type="Gene3D" id="3.40.190.10">
    <property type="entry name" value="Periplasmic binding protein-like II"/>
    <property type="match status" value="1"/>
</dbReference>
<dbReference type="EMBL" id="CP122537">
    <property type="protein sequence ID" value="WGH77593.1"/>
    <property type="molecule type" value="Genomic_DNA"/>
</dbReference>
<comment type="similarity">
    <text evidence="1">Belongs to the LysR transcriptional regulatory family.</text>
</comment>
<dbReference type="RefSeq" id="WP_279964173.1">
    <property type="nucleotide sequence ID" value="NZ_CP122537.1"/>
</dbReference>
<feature type="domain" description="HTH lysR-type" evidence="2">
    <location>
        <begin position="7"/>
        <end position="63"/>
    </location>
</feature>
<reference evidence="3 4" key="1">
    <citation type="submission" date="2023-04" db="EMBL/GenBank/DDBJ databases">
        <title>Jannaschia ovalis sp. nov., a marine bacterium isolated from sea tidal flat.</title>
        <authorList>
            <person name="Kwon D.Y."/>
            <person name="Kim J.-J."/>
        </authorList>
    </citation>
    <scope>NUCLEOTIDE SEQUENCE [LARGE SCALE GENOMIC DNA]</scope>
    <source>
        <strain evidence="3 4">GRR-S6-38</strain>
    </source>
</reference>
<dbReference type="Gene3D" id="1.10.10.10">
    <property type="entry name" value="Winged helix-like DNA-binding domain superfamily/Winged helix DNA-binding domain"/>
    <property type="match status" value="1"/>
</dbReference>
<keyword evidence="4" id="KW-1185">Reference proteome</keyword>
<organism evidence="3 4">
    <name type="scientific">Jannaschia ovalis</name>
    <dbReference type="NCBI Taxonomy" id="3038773"/>
    <lineage>
        <taxon>Bacteria</taxon>
        <taxon>Pseudomonadati</taxon>
        <taxon>Pseudomonadota</taxon>
        <taxon>Alphaproteobacteria</taxon>
        <taxon>Rhodobacterales</taxon>
        <taxon>Roseobacteraceae</taxon>
        <taxon>Jannaschia</taxon>
    </lineage>
</organism>
<dbReference type="PROSITE" id="PS50931">
    <property type="entry name" value="HTH_LYSR"/>
    <property type="match status" value="1"/>
</dbReference>
<dbReference type="Pfam" id="PF00126">
    <property type="entry name" value="HTH_1"/>
    <property type="match status" value="1"/>
</dbReference>
<evidence type="ECO:0000313" key="4">
    <source>
        <dbReference type="Proteomes" id="UP001243420"/>
    </source>
</evidence>
<evidence type="ECO:0000259" key="2">
    <source>
        <dbReference type="PROSITE" id="PS50931"/>
    </source>
</evidence>
<dbReference type="PANTHER" id="PTHR30537">
    <property type="entry name" value="HTH-TYPE TRANSCRIPTIONAL REGULATOR"/>
    <property type="match status" value="1"/>
</dbReference>